<dbReference type="InterPro" id="IPR005019">
    <property type="entry name" value="Adenine_glyco"/>
</dbReference>
<dbReference type="NCBIfam" id="TIGR00624">
    <property type="entry name" value="tag"/>
    <property type="match status" value="1"/>
</dbReference>
<feature type="binding site" evidence="1">
    <location>
        <position position="54"/>
    </location>
    <ligand>
        <name>Zn(2+)</name>
        <dbReference type="ChEBI" id="CHEBI:29105"/>
    </ligand>
</feature>
<sequence>MTAQVGAEEPVAEALATSGADAVGAGPAGGPKVGADGVARCPWALSTADYVAYHDEEWGRPVRDTVGLFERLSLEAFQSGLSWLTILRKREGFRRAFAGFDPEAVAAFGEGDVERLLADASIVRNRRKVEATIINARAIVALDEPLEDVIWAFAPGPGAPAPRTLADVPAKTPASVALAKELRRRGLVFVGPTTGYALMQACGLVDDHLADCFARGSGGAELEPPGPLARA</sequence>
<dbReference type="Proteomes" id="UP000604475">
    <property type="component" value="Unassembled WGS sequence"/>
</dbReference>
<dbReference type="RefSeq" id="WP_203007609.1">
    <property type="nucleotide sequence ID" value="NZ_JADWYU010000151.1"/>
</dbReference>
<accession>A0A937UMN5</accession>
<evidence type="ECO:0000256" key="1">
    <source>
        <dbReference type="PIRSR" id="PIRSR604597-1"/>
    </source>
</evidence>
<feature type="binding site" evidence="1">
    <location>
        <position position="41"/>
    </location>
    <ligand>
        <name>Zn(2+)</name>
        <dbReference type="ChEBI" id="CHEBI:29105"/>
    </ligand>
</feature>
<gene>
    <name evidence="2" type="ORF">I7412_08740</name>
</gene>
<evidence type="ECO:0000313" key="3">
    <source>
        <dbReference type="Proteomes" id="UP000604475"/>
    </source>
</evidence>
<dbReference type="SUPFAM" id="SSF48150">
    <property type="entry name" value="DNA-glycosylase"/>
    <property type="match status" value="1"/>
</dbReference>
<dbReference type="InterPro" id="IPR011257">
    <property type="entry name" value="DNA_glycosylase"/>
</dbReference>
<dbReference type="AlphaFoldDB" id="A0A937UMN5"/>
<dbReference type="GO" id="GO:0046872">
    <property type="term" value="F:metal ion binding"/>
    <property type="evidence" value="ECO:0007669"/>
    <property type="project" value="UniProtKB-KW"/>
</dbReference>
<dbReference type="GO" id="GO:0006284">
    <property type="term" value="P:base-excision repair"/>
    <property type="evidence" value="ECO:0007669"/>
    <property type="project" value="InterPro"/>
</dbReference>
<proteinExistence type="predicted"/>
<feature type="binding site" evidence="1">
    <location>
        <position position="212"/>
    </location>
    <ligand>
        <name>Zn(2+)</name>
        <dbReference type="ChEBI" id="CHEBI:29105"/>
    </ligand>
</feature>
<feature type="binding site" evidence="1">
    <location>
        <position position="208"/>
    </location>
    <ligand>
        <name>Zn(2+)</name>
        <dbReference type="ChEBI" id="CHEBI:29105"/>
    </ligand>
</feature>
<comment type="caution">
    <text evidence="2">The sequence shown here is derived from an EMBL/GenBank/DDBJ whole genome shotgun (WGS) entry which is preliminary data.</text>
</comment>
<dbReference type="PANTHER" id="PTHR30037:SF4">
    <property type="entry name" value="DNA-3-METHYLADENINE GLYCOSYLASE I"/>
    <property type="match status" value="1"/>
</dbReference>
<reference evidence="2" key="1">
    <citation type="submission" date="2020-12" db="EMBL/GenBank/DDBJ databases">
        <title>Genomic characterization of non-nitrogen-fixing Frankia strains.</title>
        <authorList>
            <person name="Carlos-Shanley C."/>
            <person name="Guerra T."/>
            <person name="Hahn D."/>
        </authorList>
    </citation>
    <scope>NUCLEOTIDE SEQUENCE</scope>
    <source>
        <strain evidence="2">CN6</strain>
    </source>
</reference>
<organism evidence="2 3">
    <name type="scientific">Frankia nepalensis</name>
    <dbReference type="NCBI Taxonomy" id="1836974"/>
    <lineage>
        <taxon>Bacteria</taxon>
        <taxon>Bacillati</taxon>
        <taxon>Actinomycetota</taxon>
        <taxon>Actinomycetes</taxon>
        <taxon>Frankiales</taxon>
        <taxon>Frankiaceae</taxon>
        <taxon>Frankia</taxon>
    </lineage>
</organism>
<dbReference type="InterPro" id="IPR004597">
    <property type="entry name" value="Tag"/>
</dbReference>
<name>A0A937UMN5_9ACTN</name>
<keyword evidence="3" id="KW-1185">Reference proteome</keyword>
<dbReference type="GO" id="GO:0008725">
    <property type="term" value="F:DNA-3-methyladenine glycosylase activity"/>
    <property type="evidence" value="ECO:0007669"/>
    <property type="project" value="InterPro"/>
</dbReference>
<dbReference type="EMBL" id="JAEACQ010000158">
    <property type="protein sequence ID" value="MBL7627253.1"/>
    <property type="molecule type" value="Genomic_DNA"/>
</dbReference>
<dbReference type="InterPro" id="IPR052891">
    <property type="entry name" value="DNA-3mA_glycosylase"/>
</dbReference>
<keyword evidence="1" id="KW-0479">Metal-binding</keyword>
<dbReference type="Pfam" id="PF03352">
    <property type="entry name" value="Adenine_glyco"/>
    <property type="match status" value="1"/>
</dbReference>
<dbReference type="PANTHER" id="PTHR30037">
    <property type="entry name" value="DNA-3-METHYLADENINE GLYCOSYLASE 1"/>
    <property type="match status" value="1"/>
</dbReference>
<keyword evidence="1" id="KW-0862">Zinc</keyword>
<dbReference type="Gene3D" id="1.10.340.30">
    <property type="entry name" value="Hypothetical protein, domain 2"/>
    <property type="match status" value="1"/>
</dbReference>
<evidence type="ECO:0000313" key="2">
    <source>
        <dbReference type="EMBL" id="MBL7627253.1"/>
    </source>
</evidence>
<protein>
    <submittedName>
        <fullName evidence="2">DNA-3-methyladenine glycosylase I</fullName>
    </submittedName>
</protein>